<dbReference type="GO" id="GO:0005634">
    <property type="term" value="C:nucleus"/>
    <property type="evidence" value="ECO:0007669"/>
    <property type="project" value="UniProtKB-SubCell"/>
</dbReference>
<organism evidence="9 10">
    <name type="scientific">Nematostella vectensis</name>
    <name type="common">Starlet sea anemone</name>
    <dbReference type="NCBI Taxonomy" id="45351"/>
    <lineage>
        <taxon>Eukaryota</taxon>
        <taxon>Metazoa</taxon>
        <taxon>Cnidaria</taxon>
        <taxon>Anthozoa</taxon>
        <taxon>Hexacorallia</taxon>
        <taxon>Actiniaria</taxon>
        <taxon>Edwardsiidae</taxon>
        <taxon>Nematostella</taxon>
    </lineage>
</organism>
<dbReference type="AlphaFoldDB" id="A7SDF4"/>
<dbReference type="PRINTS" id="PR00024">
    <property type="entry name" value="HOMEOBOX"/>
</dbReference>
<dbReference type="SUPFAM" id="SSF46689">
    <property type="entry name" value="Homeodomain-like"/>
    <property type="match status" value="1"/>
</dbReference>
<dbReference type="HOGENOM" id="CLU_049543_10_1_1"/>
<dbReference type="PROSITE" id="PS50071">
    <property type="entry name" value="HOMEOBOX_2"/>
    <property type="match status" value="1"/>
</dbReference>
<dbReference type="SMART" id="SM00389">
    <property type="entry name" value="HOX"/>
    <property type="match status" value="1"/>
</dbReference>
<protein>
    <recommendedName>
        <fullName evidence="8">Homeobox domain-containing protein</fullName>
    </recommendedName>
</protein>
<keyword evidence="10" id="KW-1185">Reference proteome</keyword>
<feature type="domain" description="Homeobox" evidence="8">
    <location>
        <begin position="27"/>
        <end position="87"/>
    </location>
</feature>
<keyword evidence="3 5" id="KW-0371">Homeobox</keyword>
<feature type="region of interest" description="Disordered" evidence="7">
    <location>
        <begin position="11"/>
        <end position="35"/>
    </location>
</feature>
<dbReference type="CDD" id="cd00086">
    <property type="entry name" value="homeodomain"/>
    <property type="match status" value="1"/>
</dbReference>
<evidence type="ECO:0000256" key="2">
    <source>
        <dbReference type="ARBA" id="ARBA00023125"/>
    </source>
</evidence>
<dbReference type="InterPro" id="IPR001356">
    <property type="entry name" value="HD"/>
</dbReference>
<evidence type="ECO:0000256" key="1">
    <source>
        <dbReference type="ARBA" id="ARBA00004123"/>
    </source>
</evidence>
<dbReference type="InterPro" id="IPR009057">
    <property type="entry name" value="Homeodomain-like_sf"/>
</dbReference>
<feature type="non-terminal residue" evidence="9">
    <location>
        <position position="1"/>
    </location>
</feature>
<dbReference type="EMBL" id="DS469630">
    <property type="protein sequence ID" value="EDO38251.1"/>
    <property type="molecule type" value="Genomic_DNA"/>
</dbReference>
<keyword evidence="4 5" id="KW-0539">Nucleus</keyword>
<feature type="DNA-binding region" description="Homeobox" evidence="5">
    <location>
        <begin position="29"/>
        <end position="88"/>
    </location>
</feature>
<sequence>EPFIDKYLVCFPDSDPQTPDSDAAPEKSTKPRRSFFSADQVNQLERVFTAQQYVSAKERAEIAETFNMTDDQVKNWFQNRRMKRKRKR</sequence>
<evidence type="ECO:0000259" key="8">
    <source>
        <dbReference type="PROSITE" id="PS50071"/>
    </source>
</evidence>
<feature type="non-terminal residue" evidence="9">
    <location>
        <position position="88"/>
    </location>
</feature>
<dbReference type="PANTHER" id="PTHR24333:SF5">
    <property type="entry name" value="VENT HOMEOBOX"/>
    <property type="match status" value="1"/>
</dbReference>
<dbReference type="InParanoid" id="A7SDF4"/>
<dbReference type="Pfam" id="PF00046">
    <property type="entry name" value="Homeodomain"/>
    <property type="match status" value="1"/>
</dbReference>
<gene>
    <name evidence="9" type="ORF">NEMVEDRAFT_v1g114268</name>
</gene>
<dbReference type="PhylomeDB" id="A7SDF4"/>
<dbReference type="eggNOG" id="KOG0842">
    <property type="taxonomic scope" value="Eukaryota"/>
</dbReference>
<dbReference type="InterPro" id="IPR020479">
    <property type="entry name" value="HD_metazoa"/>
</dbReference>
<dbReference type="FunFam" id="1.10.10.60:FF:000493">
    <property type="entry name" value="Homeobox protein Ved"/>
    <property type="match status" value="1"/>
</dbReference>
<proteinExistence type="predicted"/>
<reference evidence="9 10" key="1">
    <citation type="journal article" date="2007" name="Science">
        <title>Sea anemone genome reveals ancestral eumetazoan gene repertoire and genomic organization.</title>
        <authorList>
            <person name="Putnam N.H."/>
            <person name="Srivastava M."/>
            <person name="Hellsten U."/>
            <person name="Dirks B."/>
            <person name="Chapman J."/>
            <person name="Salamov A."/>
            <person name="Terry A."/>
            <person name="Shapiro H."/>
            <person name="Lindquist E."/>
            <person name="Kapitonov V.V."/>
            <person name="Jurka J."/>
            <person name="Genikhovich G."/>
            <person name="Grigoriev I.V."/>
            <person name="Lucas S.M."/>
            <person name="Steele R.E."/>
            <person name="Finnerty J.R."/>
            <person name="Technau U."/>
            <person name="Martindale M.Q."/>
            <person name="Rokhsar D.S."/>
        </authorList>
    </citation>
    <scope>NUCLEOTIDE SEQUENCE [LARGE SCALE GENOMIC DNA]</scope>
    <source>
        <strain evidence="10">CH2 X CH6</strain>
    </source>
</reference>
<evidence type="ECO:0000256" key="7">
    <source>
        <dbReference type="SAM" id="MobiDB-lite"/>
    </source>
</evidence>
<evidence type="ECO:0000256" key="6">
    <source>
        <dbReference type="RuleBase" id="RU000682"/>
    </source>
</evidence>
<dbReference type="Gene3D" id="1.10.10.60">
    <property type="entry name" value="Homeodomain-like"/>
    <property type="match status" value="1"/>
</dbReference>
<dbReference type="GO" id="GO:0003677">
    <property type="term" value="F:DNA binding"/>
    <property type="evidence" value="ECO:0007669"/>
    <property type="project" value="UniProtKB-UniRule"/>
</dbReference>
<accession>A7SDF4</accession>
<evidence type="ECO:0000256" key="5">
    <source>
        <dbReference type="PROSITE-ProRule" id="PRU00108"/>
    </source>
</evidence>
<evidence type="ECO:0000256" key="4">
    <source>
        <dbReference type="ARBA" id="ARBA00023242"/>
    </source>
</evidence>
<comment type="subcellular location">
    <subcellularLocation>
        <location evidence="1 5 6">Nucleus</location>
    </subcellularLocation>
</comment>
<evidence type="ECO:0000256" key="3">
    <source>
        <dbReference type="ARBA" id="ARBA00023155"/>
    </source>
</evidence>
<keyword evidence="2 5" id="KW-0238">DNA-binding</keyword>
<dbReference type="PANTHER" id="PTHR24333">
    <property type="entry name" value="HOMEO BOX HB9 LIKE A-RELATED"/>
    <property type="match status" value="1"/>
</dbReference>
<evidence type="ECO:0000313" key="10">
    <source>
        <dbReference type="Proteomes" id="UP000001593"/>
    </source>
</evidence>
<evidence type="ECO:0000313" key="9">
    <source>
        <dbReference type="EMBL" id="EDO38251.1"/>
    </source>
</evidence>
<name>A7SDF4_NEMVE</name>
<dbReference type="Proteomes" id="UP000001593">
    <property type="component" value="Unassembled WGS sequence"/>
</dbReference>
<dbReference type="InterPro" id="IPR050848">
    <property type="entry name" value="Homeobox_TF"/>
</dbReference>